<reference evidence="6 7" key="1">
    <citation type="submission" date="2016-11" db="EMBL/GenBank/DDBJ databases">
        <authorList>
            <person name="Jaros S."/>
            <person name="Januszkiewicz K."/>
            <person name="Wedrychowicz H."/>
        </authorList>
    </citation>
    <scope>NUCLEOTIDE SEQUENCE [LARGE SCALE GENOMIC DNA]</scope>
    <source>
        <strain evidence="6 7">DSM 21986</strain>
    </source>
</reference>
<dbReference type="NCBIfam" id="TIGR01003">
    <property type="entry name" value="PTS_HPr_family"/>
    <property type="match status" value="1"/>
</dbReference>
<evidence type="ECO:0000259" key="5">
    <source>
        <dbReference type="PROSITE" id="PS51350"/>
    </source>
</evidence>
<keyword evidence="4" id="KW-0598">Phosphotransferase system</keyword>
<gene>
    <name evidence="6" type="ORF">SAMN05443144_11045</name>
</gene>
<sequence>MIREKVKIVNDAGLHARPAAALVKLASKFKSDFFIHMYGYRVNGKSILGVMTLAAEQGAELELEIDGEDEAAAAEAIIELINDGFGEVYDDEG</sequence>
<dbReference type="PROSITE" id="PS00369">
    <property type="entry name" value="PTS_HPR_HIS"/>
    <property type="match status" value="1"/>
</dbReference>
<dbReference type="AlphaFoldDB" id="A0A1M5CP98"/>
<dbReference type="InterPro" id="IPR000032">
    <property type="entry name" value="HPr-like"/>
</dbReference>
<dbReference type="GO" id="GO:0009401">
    <property type="term" value="P:phosphoenolpyruvate-dependent sugar phosphotransferase system"/>
    <property type="evidence" value="ECO:0007669"/>
    <property type="project" value="UniProtKB-KW"/>
</dbReference>
<evidence type="ECO:0000256" key="3">
    <source>
        <dbReference type="ARBA" id="ARBA00022490"/>
    </source>
</evidence>
<dbReference type="SUPFAM" id="SSF55594">
    <property type="entry name" value="HPr-like"/>
    <property type="match status" value="1"/>
</dbReference>
<dbReference type="CDD" id="cd00367">
    <property type="entry name" value="PTS-HPr_like"/>
    <property type="match status" value="1"/>
</dbReference>
<dbReference type="GO" id="GO:0005737">
    <property type="term" value="C:cytoplasm"/>
    <property type="evidence" value="ECO:0007669"/>
    <property type="project" value="UniProtKB-SubCell"/>
</dbReference>
<comment type="subcellular location">
    <subcellularLocation>
        <location evidence="1">Cytoplasm</location>
    </subcellularLocation>
</comment>
<keyword evidence="7" id="KW-1185">Reference proteome</keyword>
<dbReference type="InterPro" id="IPR001020">
    <property type="entry name" value="PTS_HPr_His_P_site"/>
</dbReference>
<proteinExistence type="inferred from homology"/>
<dbReference type="RefSeq" id="WP_073063606.1">
    <property type="nucleotide sequence ID" value="NZ_FQUS01000010.1"/>
</dbReference>
<keyword evidence="3" id="KW-0963">Cytoplasm</keyword>
<accession>A0A1M5CP98</accession>
<dbReference type="Proteomes" id="UP000184041">
    <property type="component" value="Unassembled WGS sequence"/>
</dbReference>
<dbReference type="PANTHER" id="PTHR33705">
    <property type="entry name" value="PHOSPHOCARRIER PROTEIN HPR"/>
    <property type="match status" value="1"/>
</dbReference>
<feature type="domain" description="HPr" evidence="5">
    <location>
        <begin position="1"/>
        <end position="88"/>
    </location>
</feature>
<organism evidence="6 7">
    <name type="scientific">Fodinibius roseus</name>
    <dbReference type="NCBI Taxonomy" id="1194090"/>
    <lineage>
        <taxon>Bacteria</taxon>
        <taxon>Pseudomonadati</taxon>
        <taxon>Balneolota</taxon>
        <taxon>Balneolia</taxon>
        <taxon>Balneolales</taxon>
        <taxon>Balneolaceae</taxon>
        <taxon>Fodinibius</taxon>
    </lineage>
</organism>
<dbReference type="Gene3D" id="3.30.1340.10">
    <property type="entry name" value="HPr-like"/>
    <property type="match status" value="1"/>
</dbReference>
<dbReference type="STRING" id="1194090.SAMN05443144_11045"/>
<name>A0A1M5CP98_9BACT</name>
<dbReference type="PROSITE" id="PS51350">
    <property type="entry name" value="PTS_HPR_DOM"/>
    <property type="match status" value="1"/>
</dbReference>
<dbReference type="PANTHER" id="PTHR33705:SF2">
    <property type="entry name" value="PHOSPHOCARRIER PROTEIN NPR"/>
    <property type="match status" value="1"/>
</dbReference>
<dbReference type="EMBL" id="FQUS01000010">
    <property type="protein sequence ID" value="SHF56594.1"/>
    <property type="molecule type" value="Genomic_DNA"/>
</dbReference>
<dbReference type="PRINTS" id="PR00107">
    <property type="entry name" value="PHOSPHOCPHPR"/>
</dbReference>
<dbReference type="OrthoDB" id="9809047at2"/>
<dbReference type="Pfam" id="PF00381">
    <property type="entry name" value="PTS-HPr"/>
    <property type="match status" value="1"/>
</dbReference>
<evidence type="ECO:0000256" key="4">
    <source>
        <dbReference type="ARBA" id="ARBA00022683"/>
    </source>
</evidence>
<evidence type="ECO:0000313" key="6">
    <source>
        <dbReference type="EMBL" id="SHF56594.1"/>
    </source>
</evidence>
<dbReference type="InterPro" id="IPR050399">
    <property type="entry name" value="HPr"/>
</dbReference>
<evidence type="ECO:0000313" key="7">
    <source>
        <dbReference type="Proteomes" id="UP000184041"/>
    </source>
</evidence>
<dbReference type="InterPro" id="IPR035895">
    <property type="entry name" value="HPr-like_sf"/>
</dbReference>
<comment type="similarity">
    <text evidence="2">Belongs to the HPr family.</text>
</comment>
<evidence type="ECO:0000256" key="1">
    <source>
        <dbReference type="ARBA" id="ARBA00004496"/>
    </source>
</evidence>
<evidence type="ECO:0000256" key="2">
    <source>
        <dbReference type="ARBA" id="ARBA00010736"/>
    </source>
</evidence>
<protein>
    <submittedName>
        <fullName evidence="6">Phosphocarrier protein</fullName>
    </submittedName>
</protein>